<dbReference type="AlphaFoldDB" id="A0A174EDW4"/>
<protein>
    <submittedName>
        <fullName evidence="4">Bacterial Ig-like domain (Group 2)</fullName>
    </submittedName>
</protein>
<feature type="region of interest" description="Disordered" evidence="1">
    <location>
        <begin position="100"/>
        <end position="122"/>
    </location>
</feature>
<evidence type="ECO:0000259" key="3">
    <source>
        <dbReference type="SMART" id="SM00635"/>
    </source>
</evidence>
<feature type="domain" description="BIG2" evidence="3">
    <location>
        <begin position="444"/>
        <end position="522"/>
    </location>
</feature>
<evidence type="ECO:0000313" key="5">
    <source>
        <dbReference type="Proteomes" id="UP000095409"/>
    </source>
</evidence>
<organism evidence="4 5">
    <name type="scientific">Blautia obeum</name>
    <dbReference type="NCBI Taxonomy" id="40520"/>
    <lineage>
        <taxon>Bacteria</taxon>
        <taxon>Bacillati</taxon>
        <taxon>Bacillota</taxon>
        <taxon>Clostridia</taxon>
        <taxon>Lachnospirales</taxon>
        <taxon>Lachnospiraceae</taxon>
        <taxon>Blautia</taxon>
    </lineage>
</organism>
<dbReference type="Gene3D" id="2.60.40.1080">
    <property type="match status" value="3"/>
</dbReference>
<feature type="chain" id="PRO_5008020645" evidence="2">
    <location>
        <begin position="26"/>
        <end position="524"/>
    </location>
</feature>
<keyword evidence="2" id="KW-0732">Signal</keyword>
<accession>A0A174EDW4</accession>
<dbReference type="Proteomes" id="UP000095409">
    <property type="component" value="Unassembled WGS sequence"/>
</dbReference>
<evidence type="ECO:0000256" key="1">
    <source>
        <dbReference type="SAM" id="MobiDB-lite"/>
    </source>
</evidence>
<dbReference type="InterPro" id="IPR003343">
    <property type="entry name" value="Big_2"/>
</dbReference>
<dbReference type="SMART" id="SM00635">
    <property type="entry name" value="BID_2"/>
    <property type="match status" value="3"/>
</dbReference>
<evidence type="ECO:0000256" key="2">
    <source>
        <dbReference type="SAM" id="SignalP"/>
    </source>
</evidence>
<dbReference type="RefSeq" id="WP_005424640.1">
    <property type="nucleotide sequence ID" value="NZ_CYZD01000009.1"/>
</dbReference>
<feature type="compositionally biased region" description="Pro residues" evidence="1">
    <location>
        <begin position="255"/>
        <end position="280"/>
    </location>
</feature>
<feature type="signal peptide" evidence="2">
    <location>
        <begin position="1"/>
        <end position="25"/>
    </location>
</feature>
<sequence length="524" mass="57449">MKKKILALTLSVAMLTTGALTSVPAAEFEDTSICATEVSSDAIEDFDSLDTREDTEVEFDNTDSNFSSEENIDYSYEGIDSSDSEFISDETEVFTEDVGIDDDINPENSSVSETPSREPLKPAVTESIVTGLEKPLKFYPGKFYDFTVTGAGMDNTDPIENDERWEPLYWSTKNNPSTIQVNTRWRIGSSKGIMESNTYSMYIFFKKQFFDCKHGWEYTEDIQSLRITFESDSITTSELDSWINSDKDEYGNPIPTEPPTVTPTPPTVTPTPPTVTPTPPTLQMRVNTHSITLRTGQSTSSVKVTNATPYFRVVAWYSDNTSIAKVNPYGKITAGKKPGKTYITIVMSTGEAAKIKVTVQKGKIKTKSISGLKKKVSVNKGKTLKLTPVLSPQTSQEKISYSSSNKKVATVSSKGIIKGIKAGTTKITVKSGTKKFVVTVTVPKTTTKKITGIKSAIKLKKGKTYKLKPKKVPANSDYKISYNSSNKKVATVSSKGVITARKKGSTTITIKSGKISVKCKVTVK</sequence>
<feature type="domain" description="BIG2" evidence="3">
    <location>
        <begin position="269"/>
        <end position="357"/>
    </location>
</feature>
<dbReference type="EMBL" id="CYZD01000009">
    <property type="protein sequence ID" value="CUO35901.1"/>
    <property type="molecule type" value="Genomic_DNA"/>
</dbReference>
<dbReference type="SUPFAM" id="SSF49373">
    <property type="entry name" value="Invasin/intimin cell-adhesion fragments"/>
    <property type="match status" value="3"/>
</dbReference>
<name>A0A174EDW4_9FIRM</name>
<evidence type="ECO:0000313" key="4">
    <source>
        <dbReference type="EMBL" id="CUO35901.1"/>
    </source>
</evidence>
<dbReference type="Pfam" id="PF02368">
    <property type="entry name" value="Big_2"/>
    <property type="match status" value="2"/>
</dbReference>
<gene>
    <name evidence="4" type="ORF">ERS852394_02018</name>
</gene>
<proteinExistence type="predicted"/>
<feature type="region of interest" description="Disordered" evidence="1">
    <location>
        <begin position="250"/>
        <end position="280"/>
    </location>
</feature>
<dbReference type="GeneID" id="79804174"/>
<feature type="domain" description="BIG2" evidence="3">
    <location>
        <begin position="363"/>
        <end position="441"/>
    </location>
</feature>
<reference evidence="4 5" key="1">
    <citation type="submission" date="2015-09" db="EMBL/GenBank/DDBJ databases">
        <authorList>
            <consortium name="Pathogen Informatics"/>
        </authorList>
    </citation>
    <scope>NUCLEOTIDE SEQUENCE [LARGE SCALE GENOMIC DNA]</scope>
    <source>
        <strain evidence="4 5">2789STDY5608837</strain>
    </source>
</reference>
<dbReference type="InterPro" id="IPR008964">
    <property type="entry name" value="Invasin/intimin_cell_adhesion"/>
</dbReference>